<evidence type="ECO:0000313" key="2">
    <source>
        <dbReference type="Proteomes" id="UP000035199"/>
    </source>
</evidence>
<dbReference type="Proteomes" id="UP000035199">
    <property type="component" value="Chromosome"/>
</dbReference>
<keyword evidence="2" id="KW-1185">Reference proteome</keyword>
<reference evidence="2" key="2">
    <citation type="submission" date="2015-05" db="EMBL/GenBank/DDBJ databases">
        <title>Complete genome sequence of Corynebacterium mustelae DSM 45274, isolated from various tissues of a male ferret with lethal sepsis.</title>
        <authorList>
            <person name="Ruckert C."/>
            <person name="Albersmeier A."/>
            <person name="Winkler A."/>
            <person name="Tauch A."/>
        </authorList>
    </citation>
    <scope>NUCLEOTIDE SEQUENCE [LARGE SCALE GENOMIC DNA]</scope>
    <source>
        <strain evidence="2">DSM 45274</strain>
    </source>
</reference>
<proteinExistence type="predicted"/>
<gene>
    <name evidence="1" type="ORF">CMUST_05490</name>
</gene>
<dbReference type="PATRIC" id="fig|571915.4.peg.1163"/>
<organism evidence="1 2">
    <name type="scientific">Corynebacterium mustelae</name>
    <dbReference type="NCBI Taxonomy" id="571915"/>
    <lineage>
        <taxon>Bacteria</taxon>
        <taxon>Bacillati</taxon>
        <taxon>Actinomycetota</taxon>
        <taxon>Actinomycetes</taxon>
        <taxon>Mycobacteriales</taxon>
        <taxon>Corynebacteriaceae</taxon>
        <taxon>Corynebacterium</taxon>
    </lineage>
</organism>
<dbReference type="EMBL" id="CP011542">
    <property type="protein sequence ID" value="AKK05434.1"/>
    <property type="molecule type" value="Genomic_DNA"/>
</dbReference>
<accession>A0A0G3GW92</accession>
<dbReference type="KEGG" id="cmv:CMUST_05490"/>
<name>A0A0G3GW92_9CORY</name>
<sequence>MVTLGIFSRIFAKPRQLDPHDCSDRVRAGAISNAEVAARWAELERRFLSGQLLAGNREEIETIAAIFDVSTHMFAKAVVEDSWPEFFLKDVPETVQEKWIAGLSKPLTEADASTLEYLGWCGNDKARRVVSSYAGEMLPPDFHPDYIQLCAHAAGWQPHSDGSVTTLVYPRLVPFRRLAATDTVSADTVVIGGLLADHCPRCGGVLLNGLSIPAGEPHHDFLALDHDICIPICLNCHFYDLDEGAEHRAWIRLAPDGMWQIDDVKEPRDVLVGDEESEKDDAVSWIAISDSTGGGVETTSVWRNYATGWDEPSIGGHPKWLQEAQYLTCPDCEKTMKHLAQIPVDALFASGGYEPVFYVQLCRDCMIAGVVPQTT</sequence>
<protein>
    <submittedName>
        <fullName evidence="1">Uncharacterized protein</fullName>
    </submittedName>
</protein>
<reference evidence="1 2" key="1">
    <citation type="journal article" date="2015" name="Genome Announc.">
        <title>Complete Genome Sequence of the Type Strain Corynebacterium mustelae DSM 45274, Isolated from Various Tissues of a Male Ferret with Lethal Sepsis.</title>
        <authorList>
            <person name="Ruckert C."/>
            <person name="Eimer J."/>
            <person name="Winkler A."/>
            <person name="Tauch A."/>
        </authorList>
    </citation>
    <scope>NUCLEOTIDE SEQUENCE [LARGE SCALE GENOMIC DNA]</scope>
    <source>
        <strain evidence="1 2">DSM 45274</strain>
    </source>
</reference>
<evidence type="ECO:0000313" key="1">
    <source>
        <dbReference type="EMBL" id="AKK05434.1"/>
    </source>
</evidence>
<dbReference type="AlphaFoldDB" id="A0A0G3GW92"/>